<dbReference type="GO" id="GO:0008270">
    <property type="term" value="F:zinc ion binding"/>
    <property type="evidence" value="ECO:0007669"/>
    <property type="project" value="InterPro"/>
</dbReference>
<evidence type="ECO:0000256" key="19">
    <source>
        <dbReference type="ARBA" id="ARBA00022801"/>
    </source>
</evidence>
<dbReference type="OrthoDB" id="7773036at2759"/>
<evidence type="ECO:0000256" key="17">
    <source>
        <dbReference type="ARBA" id="ARBA00022697"/>
    </source>
</evidence>
<dbReference type="UniPathway" id="UPA00050">
    <property type="reaction ID" value="UER00065"/>
</dbReference>
<comment type="pathway">
    <text evidence="5">Amino-acid biosynthesis; L-threonine biosynthesis; L-threonine from L-aspartate: step 5/5.</text>
</comment>
<dbReference type="FunFam" id="3.40.50.1100:FF:000030">
    <property type="entry name" value="Threonine synthase 1, chloroplastic"/>
    <property type="match status" value="1"/>
</dbReference>
<dbReference type="EMBL" id="CM018036">
    <property type="protein sequence ID" value="KAA8540265.1"/>
    <property type="molecule type" value="Genomic_DNA"/>
</dbReference>
<dbReference type="SUPFAM" id="SSF55486">
    <property type="entry name" value="Metalloproteases ('zincins'), catalytic domain"/>
    <property type="match status" value="1"/>
</dbReference>
<evidence type="ECO:0000256" key="1">
    <source>
        <dbReference type="ARBA" id="ARBA00001933"/>
    </source>
</evidence>
<feature type="region of interest" description="Disordered" evidence="32">
    <location>
        <begin position="1"/>
        <end position="64"/>
    </location>
</feature>
<dbReference type="GO" id="GO:0009507">
    <property type="term" value="C:chloroplast"/>
    <property type="evidence" value="ECO:0007669"/>
    <property type="project" value="UniProtKB-SubCell"/>
</dbReference>
<dbReference type="Gene3D" id="3.40.50.1100">
    <property type="match status" value="2"/>
</dbReference>
<evidence type="ECO:0000256" key="31">
    <source>
        <dbReference type="PIRSR" id="PIRSR634016-4"/>
    </source>
</evidence>
<keyword evidence="16" id="KW-0949">S-adenosyl-L-methionine</keyword>
<comment type="subunit">
    <text evidence="8">Homodimer.</text>
</comment>
<dbReference type="GO" id="GO:0009088">
    <property type="term" value="P:threonine biosynthetic process"/>
    <property type="evidence" value="ECO:0007669"/>
    <property type="project" value="UniProtKB-UniPathway"/>
</dbReference>
<dbReference type="GO" id="GO:0006508">
    <property type="term" value="P:proteolysis"/>
    <property type="evidence" value="ECO:0007669"/>
    <property type="project" value="UniProtKB-KW"/>
</dbReference>
<keyword evidence="13" id="KW-0028">Amino-acid biosynthesis</keyword>
<feature type="binding site" evidence="30">
    <location>
        <position position="798"/>
    </location>
    <ligand>
        <name>Zn(2+)</name>
        <dbReference type="ChEBI" id="CHEBI:29105"/>
        <note>catalytic</note>
    </ligand>
</feature>
<reference evidence="37 38" key="1">
    <citation type="submission" date="2019-09" db="EMBL/GenBank/DDBJ databases">
        <title>A chromosome-level genome assembly of the Chinese tupelo Nyssa sinensis.</title>
        <authorList>
            <person name="Yang X."/>
            <person name="Kang M."/>
            <person name="Yang Y."/>
            <person name="Xiong H."/>
            <person name="Wang M."/>
            <person name="Zhang Z."/>
            <person name="Wang Z."/>
            <person name="Wu H."/>
            <person name="Ma T."/>
            <person name="Liu J."/>
            <person name="Xi Z."/>
        </authorList>
    </citation>
    <scope>NUCLEOTIDE SEQUENCE [LARGE SCALE GENOMIC DNA]</scope>
    <source>
        <strain evidence="37">J267</strain>
        <tissue evidence="37">Leaf</tissue>
    </source>
</reference>
<feature type="binding site" evidence="30">
    <location>
        <position position="821"/>
    </location>
    <ligand>
        <name>Zn(2+)</name>
        <dbReference type="ChEBI" id="CHEBI:29105"/>
        <note>catalytic</note>
    </ligand>
</feature>
<dbReference type="Gene3D" id="2.60.40.1730">
    <property type="entry name" value="tricorn interacting facor f3 domain"/>
    <property type="match status" value="1"/>
</dbReference>
<dbReference type="Proteomes" id="UP000325577">
    <property type="component" value="Linkage Group LG13"/>
</dbReference>
<evidence type="ECO:0000256" key="26">
    <source>
        <dbReference type="ARBA" id="ARBA00029840"/>
    </source>
</evidence>
<evidence type="ECO:0000256" key="25">
    <source>
        <dbReference type="ARBA" id="ARBA00023239"/>
    </source>
</evidence>
<keyword evidence="22 28" id="KW-0663">Pyridoxal phosphate</keyword>
<evidence type="ECO:0000259" key="34">
    <source>
        <dbReference type="Pfam" id="PF01433"/>
    </source>
</evidence>
<dbReference type="GO" id="GO:0004795">
    <property type="term" value="F:threonine synthase activity"/>
    <property type="evidence" value="ECO:0007669"/>
    <property type="project" value="UniProtKB-EC"/>
</dbReference>
<feature type="domain" description="Peptidase M1 membrane alanine aminopeptidase" evidence="34">
    <location>
        <begin position="726"/>
        <end position="942"/>
    </location>
</feature>
<dbReference type="InterPro" id="IPR024571">
    <property type="entry name" value="ERAP1-like_C_dom"/>
</dbReference>
<dbReference type="GO" id="GO:0005615">
    <property type="term" value="C:extracellular space"/>
    <property type="evidence" value="ECO:0007669"/>
    <property type="project" value="TreeGrafter"/>
</dbReference>
<feature type="binding site" evidence="30">
    <location>
        <position position="802"/>
    </location>
    <ligand>
        <name>Zn(2+)</name>
        <dbReference type="ChEBI" id="CHEBI:29105"/>
        <note>catalytic</note>
    </ligand>
</feature>
<sequence length="1377" mass="154903">MAASTLLQSSSVSLRSNPKPTPRNPRISRHYFPIKASTSPDISPNTNTSPISSQPVLKHRRPADENIREEARRHSSTHNHHGFSAKYVPFNADPCTTESYSLDEIVYRSRSGGLLDVQHDMDALKKYDGQYWRSLFDSRVGKTTWPYGSGVWSKKEWVLPEIDSDDIVSAFEGNSNLFWAERYGKQFLDMNDLWVKHCGISHTGSFKDLGMTVLVSQVNRLRKMNRPVVGVGCASTGDTSAALSAYCAAAGIPSIVFLPANRISLAQLVQPIANGAFVLSIDTDFDGCMQLIREVTAELPIYLANSLNSLRLEGQKTAAIEILQQFDWEVPDWVIVPGGNLGNIYAFYKGFKMCEELGLVDRIPRLVCAQAANANPLYLHYQSGWAEFKPVKANTTFASAIQIGDPVSIDRAVFALKNSNGIVEEATEEELMDAMAQADSTGMFICPHTGVALTALIKLRNSGVIGPTDRTVVVSTAHGLKFTQSKIDYHSKEIADMACRFANPPVQVDADFGGCHLGVMAYNLTSQAVIDGGINPVSIQMQWGVAAQAHQQQQYRSPTPRNENIVRPMSSWTADDEILVLVFDEALSVGDGVLGISFSGIFNQHLKGFYKCSFMDGGVKKNMAVTQFEAADARRCFPCWDEPALKATFKITVDVPSELTALSNMPVIHEKLNGHLKTVYFEESPMMSTYLVAVVVGLFDHIEDTTADGIKVRVYCPVGKKDKGKFALNVAVKALDLYKKYFSMPYALPKLDMVAIPEFSGGAMENYGLITYRETELLHDDLHSAAANKQRLVIVVTHEVAHQWFGNLVTMEWWTHLWLNEGFATWISYLATDCLFPEWKIWTQFLGETTGGLRMDALETSHPIEVEVHHARSVDEVFDAISYKKGSSVIRMLQDYLCDDIFQRSLSSYMKKYAYKNAKTEDLWSVLSEESGVQVNAMMDTWTKLKGYPVLSVKSEDYILEFEQSQFLSSGLHGDSHWIVPITFCLGSYDKRKTFLLETKHDRLDLYELFHSSEGNSSLFEEKNQEKFDEHLWVKINIGQTGFYRVKYDERLTARLRNAIEDNCLSAMDKFGFLDDTYALCEAGEVSLSSLLSLMHVYRKELDCIVLLRLIDICYDVAKISSDAIPNSVNDMKQFFINLLLFSAERLGWETMSGESHLSAMLREAVLMALATFGHDKTHEEAMKRFQAYLSDRNTSLLPVDSRKAAYTVVIRNTSTVNRNGLETLLNVYKEADAVQEKTRLLYIMASCPDPNIVLEVLNFMLSDEVRDQDAVYVLAGISLQGRETAWRWFKENWDLILNKYGPSLLIMRFITDIITPFCSHEKADEIEAFFASRMDPSFAMNVTQSIERVRIKARWVENIRQEESLQELVRRLACSG</sequence>
<dbReference type="EC" id="4.2.3.1" evidence="9"/>
<dbReference type="GO" id="GO:0070006">
    <property type="term" value="F:metalloaminopeptidase activity"/>
    <property type="evidence" value="ECO:0007669"/>
    <property type="project" value="TreeGrafter"/>
</dbReference>
<keyword evidence="11" id="KW-0150">Chloroplast</keyword>
<dbReference type="InterPro" id="IPR034016">
    <property type="entry name" value="M1_APN-typ"/>
</dbReference>
<keyword evidence="14" id="KW-0934">Plastid</keyword>
<comment type="cofactor">
    <cofactor evidence="1 28">
        <name>pyridoxal 5'-phosphate</name>
        <dbReference type="ChEBI" id="CHEBI:597326"/>
    </cofactor>
</comment>
<feature type="site" description="Transition state stabilizer" evidence="31">
    <location>
        <position position="883"/>
    </location>
</feature>
<evidence type="ECO:0000259" key="33">
    <source>
        <dbReference type="Pfam" id="PF00291"/>
    </source>
</evidence>
<dbReference type="NCBIfam" id="TIGR00260">
    <property type="entry name" value="thrC"/>
    <property type="match status" value="1"/>
</dbReference>
<dbReference type="SUPFAM" id="SSF63737">
    <property type="entry name" value="Leukotriene A4 hydrolase N-terminal domain"/>
    <property type="match status" value="1"/>
</dbReference>
<dbReference type="InterPro" id="IPR036052">
    <property type="entry name" value="TrpB-like_PALP_sf"/>
</dbReference>
<accession>A0A5J5BAP9</accession>
<dbReference type="InterPro" id="IPR045357">
    <property type="entry name" value="Aminopeptidase_N-like_N"/>
</dbReference>
<feature type="compositionally biased region" description="Polar residues" evidence="32">
    <location>
        <begin position="1"/>
        <end position="18"/>
    </location>
</feature>
<evidence type="ECO:0000256" key="28">
    <source>
        <dbReference type="PIRSR" id="PIRSR604450-51"/>
    </source>
</evidence>
<evidence type="ECO:0000256" key="32">
    <source>
        <dbReference type="SAM" id="MobiDB-lite"/>
    </source>
</evidence>
<evidence type="ECO:0000256" key="2">
    <source>
        <dbReference type="ARBA" id="ARBA00003648"/>
    </source>
</evidence>
<evidence type="ECO:0000256" key="29">
    <source>
        <dbReference type="PIRSR" id="PIRSR634016-1"/>
    </source>
</evidence>
<dbReference type="InterPro" id="IPR004450">
    <property type="entry name" value="Thr_synthase-like"/>
</dbReference>
<keyword evidence="19" id="KW-0378">Hydrolase</keyword>
<comment type="similarity">
    <text evidence="6">Belongs to the threonine synthase family.</text>
</comment>
<evidence type="ECO:0000256" key="10">
    <source>
        <dbReference type="ARBA" id="ARBA00022438"/>
    </source>
</evidence>
<keyword evidence="24" id="KW-0482">Metalloprotease</keyword>
<dbReference type="GO" id="GO:0042277">
    <property type="term" value="F:peptide binding"/>
    <property type="evidence" value="ECO:0007669"/>
    <property type="project" value="TreeGrafter"/>
</dbReference>
<evidence type="ECO:0000256" key="15">
    <source>
        <dbReference type="ARBA" id="ARBA00022670"/>
    </source>
</evidence>
<dbReference type="Gene3D" id="1.25.50.20">
    <property type="match status" value="1"/>
</dbReference>
<dbReference type="FunFam" id="1.10.390.10:FF:000001">
    <property type="entry name" value="Aminopeptidase"/>
    <property type="match status" value="1"/>
</dbReference>
<dbReference type="InterPro" id="IPR000634">
    <property type="entry name" value="Ser/Thr_deHydtase_PyrdxlP-BS"/>
</dbReference>
<keyword evidence="12" id="KW-0021">Allosteric enzyme</keyword>
<evidence type="ECO:0000256" key="14">
    <source>
        <dbReference type="ARBA" id="ARBA00022640"/>
    </source>
</evidence>
<comment type="subcellular location">
    <subcellularLocation>
        <location evidence="3">Microsome membrane</location>
        <topology evidence="3">Peripheral membrane protein</topology>
    </subcellularLocation>
    <subcellularLocation>
        <location evidence="4">Plastid</location>
        <location evidence="4">Chloroplast</location>
    </subcellularLocation>
</comment>
<dbReference type="InterPro" id="IPR050344">
    <property type="entry name" value="Peptidase_M1_aminopeptidases"/>
</dbReference>
<dbReference type="Pfam" id="PF01433">
    <property type="entry name" value="Peptidase_M1"/>
    <property type="match status" value="1"/>
</dbReference>
<dbReference type="CDD" id="cd09601">
    <property type="entry name" value="M1_APN-Q_like"/>
    <property type="match status" value="1"/>
</dbReference>
<feature type="domain" description="ERAP1-like C-terminal" evidence="35">
    <location>
        <begin position="1033"/>
        <end position="1351"/>
    </location>
</feature>
<comment type="cofactor">
    <cofactor evidence="30">
        <name>Zn(2+)</name>
        <dbReference type="ChEBI" id="CHEBI:29105"/>
    </cofactor>
    <text evidence="30">Binds 1 zinc ion per subunit.</text>
</comment>
<evidence type="ECO:0000256" key="7">
    <source>
        <dbReference type="ARBA" id="ARBA00010136"/>
    </source>
</evidence>
<dbReference type="PANTHER" id="PTHR11533">
    <property type="entry name" value="PROTEASE M1 ZINC METALLOPROTEASE"/>
    <property type="match status" value="1"/>
</dbReference>
<dbReference type="Pfam" id="PF17900">
    <property type="entry name" value="Peptidase_M1_N"/>
    <property type="match status" value="1"/>
</dbReference>
<organism evidence="37 38">
    <name type="scientific">Nyssa sinensis</name>
    <dbReference type="NCBI Taxonomy" id="561372"/>
    <lineage>
        <taxon>Eukaryota</taxon>
        <taxon>Viridiplantae</taxon>
        <taxon>Streptophyta</taxon>
        <taxon>Embryophyta</taxon>
        <taxon>Tracheophyta</taxon>
        <taxon>Spermatophyta</taxon>
        <taxon>Magnoliopsida</taxon>
        <taxon>eudicotyledons</taxon>
        <taxon>Gunneridae</taxon>
        <taxon>Pentapetalae</taxon>
        <taxon>asterids</taxon>
        <taxon>Cornales</taxon>
        <taxon>Nyssaceae</taxon>
        <taxon>Nyssa</taxon>
    </lineage>
</organism>
<keyword evidence="25" id="KW-0456">Lyase</keyword>
<keyword evidence="17" id="KW-0791">Threonine biosynthesis</keyword>
<keyword evidence="10" id="KW-0031">Aminopeptidase</keyword>
<dbReference type="GO" id="GO:0016020">
    <property type="term" value="C:membrane"/>
    <property type="evidence" value="ECO:0007669"/>
    <property type="project" value="TreeGrafter"/>
</dbReference>
<evidence type="ECO:0000256" key="24">
    <source>
        <dbReference type="ARBA" id="ARBA00023049"/>
    </source>
</evidence>
<evidence type="ECO:0000256" key="27">
    <source>
        <dbReference type="ARBA" id="ARBA00049144"/>
    </source>
</evidence>
<evidence type="ECO:0000259" key="36">
    <source>
        <dbReference type="Pfam" id="PF17900"/>
    </source>
</evidence>
<protein>
    <recommendedName>
        <fullName evidence="9">threonine synthase</fullName>
        <ecNumber evidence="9">4.2.3.1</ecNumber>
    </recommendedName>
    <alternativeName>
        <fullName evidence="26">Alpha-aminoacylpeptide hydrolase</fullName>
    </alternativeName>
</protein>
<feature type="domain" description="Aminopeptidase N-like N-terminal" evidence="36">
    <location>
        <begin position="574"/>
        <end position="691"/>
    </location>
</feature>
<evidence type="ECO:0000256" key="11">
    <source>
        <dbReference type="ARBA" id="ARBA00022528"/>
    </source>
</evidence>
<dbReference type="GO" id="GO:0043171">
    <property type="term" value="P:peptide catabolic process"/>
    <property type="evidence" value="ECO:0007669"/>
    <property type="project" value="TreeGrafter"/>
</dbReference>
<evidence type="ECO:0000256" key="6">
    <source>
        <dbReference type="ARBA" id="ARBA00005517"/>
    </source>
</evidence>
<dbReference type="Pfam" id="PF11838">
    <property type="entry name" value="ERAP1_C"/>
    <property type="match status" value="1"/>
</dbReference>
<dbReference type="PANTHER" id="PTHR11533:SF274">
    <property type="entry name" value="AMINOPEPTIDASE"/>
    <property type="match status" value="1"/>
</dbReference>
<dbReference type="PROSITE" id="PS00165">
    <property type="entry name" value="DEHYDRATASE_SER_THR"/>
    <property type="match status" value="1"/>
</dbReference>
<evidence type="ECO:0000256" key="30">
    <source>
        <dbReference type="PIRSR" id="PIRSR634016-3"/>
    </source>
</evidence>
<keyword evidence="18 30" id="KW-0479">Metal-binding</keyword>
<comment type="function">
    <text evidence="2">Catalyzes the gamma-elimination of phosphate from L-phosphohomoserine and the beta-addition of water to produce L-threonine.</text>
</comment>
<dbReference type="CDD" id="cd01563">
    <property type="entry name" value="Thr-synth_1"/>
    <property type="match status" value="1"/>
</dbReference>
<evidence type="ECO:0000256" key="16">
    <source>
        <dbReference type="ARBA" id="ARBA00022691"/>
    </source>
</evidence>
<evidence type="ECO:0000313" key="38">
    <source>
        <dbReference type="Proteomes" id="UP000325577"/>
    </source>
</evidence>
<evidence type="ECO:0000256" key="4">
    <source>
        <dbReference type="ARBA" id="ARBA00004229"/>
    </source>
</evidence>
<dbReference type="GO" id="GO:0030170">
    <property type="term" value="F:pyridoxal phosphate binding"/>
    <property type="evidence" value="ECO:0007669"/>
    <property type="project" value="InterPro"/>
</dbReference>
<dbReference type="InterPro" id="IPR042097">
    <property type="entry name" value="Aminopeptidase_N-like_N_sf"/>
</dbReference>
<keyword evidence="20 30" id="KW-0862">Zinc</keyword>
<evidence type="ECO:0000256" key="5">
    <source>
        <dbReference type="ARBA" id="ARBA00004979"/>
    </source>
</evidence>
<comment type="catalytic activity">
    <reaction evidence="27">
        <text>O-phospho-L-homoserine + H2O = L-threonine + phosphate</text>
        <dbReference type="Rhea" id="RHEA:10840"/>
        <dbReference type="ChEBI" id="CHEBI:15377"/>
        <dbReference type="ChEBI" id="CHEBI:43474"/>
        <dbReference type="ChEBI" id="CHEBI:57590"/>
        <dbReference type="ChEBI" id="CHEBI:57926"/>
        <dbReference type="EC" id="4.2.3.1"/>
    </reaction>
</comment>
<comment type="similarity">
    <text evidence="7">Belongs to the peptidase M1 family.</text>
</comment>
<dbReference type="InterPro" id="IPR001926">
    <property type="entry name" value="TrpB-like_PALP"/>
</dbReference>
<gene>
    <name evidence="37" type="ORF">F0562_024172</name>
</gene>
<dbReference type="PRINTS" id="PR00756">
    <property type="entry name" value="ALADIPTASE"/>
</dbReference>
<dbReference type="InterPro" id="IPR027268">
    <property type="entry name" value="Peptidase_M4/M1_CTD_sf"/>
</dbReference>
<feature type="compositionally biased region" description="Polar residues" evidence="32">
    <location>
        <begin position="36"/>
        <end position="55"/>
    </location>
</feature>
<name>A0A5J5BAP9_9ASTE</name>
<evidence type="ECO:0000256" key="12">
    <source>
        <dbReference type="ARBA" id="ARBA00022533"/>
    </source>
</evidence>
<dbReference type="InterPro" id="IPR014782">
    <property type="entry name" value="Peptidase_M1_dom"/>
</dbReference>
<evidence type="ECO:0000256" key="23">
    <source>
        <dbReference type="ARBA" id="ARBA00022946"/>
    </source>
</evidence>
<evidence type="ECO:0000256" key="3">
    <source>
        <dbReference type="ARBA" id="ARBA00004174"/>
    </source>
</evidence>
<dbReference type="Gene3D" id="2.60.40.1910">
    <property type="match status" value="1"/>
</dbReference>
<evidence type="ECO:0000256" key="20">
    <source>
        <dbReference type="ARBA" id="ARBA00022833"/>
    </source>
</evidence>
<evidence type="ECO:0000259" key="35">
    <source>
        <dbReference type="Pfam" id="PF11838"/>
    </source>
</evidence>
<dbReference type="SUPFAM" id="SSF53686">
    <property type="entry name" value="Tryptophan synthase beta subunit-like PLP-dependent enzymes"/>
    <property type="match status" value="1"/>
</dbReference>
<dbReference type="InterPro" id="IPR001930">
    <property type="entry name" value="Peptidase_M1"/>
</dbReference>
<keyword evidence="21" id="KW-0256">Endoplasmic reticulum</keyword>
<keyword evidence="23" id="KW-0809">Transit peptide</keyword>
<proteinExistence type="inferred from homology"/>
<keyword evidence="38" id="KW-1185">Reference proteome</keyword>
<evidence type="ECO:0000256" key="9">
    <source>
        <dbReference type="ARBA" id="ARBA00013028"/>
    </source>
</evidence>
<feature type="active site" description="Proton acceptor" evidence="29">
    <location>
        <position position="799"/>
    </location>
</feature>
<evidence type="ECO:0000256" key="18">
    <source>
        <dbReference type="ARBA" id="ARBA00022723"/>
    </source>
</evidence>
<dbReference type="Gene3D" id="1.10.390.10">
    <property type="entry name" value="Neutral Protease Domain 2"/>
    <property type="match status" value="1"/>
</dbReference>
<evidence type="ECO:0000256" key="13">
    <source>
        <dbReference type="ARBA" id="ARBA00022605"/>
    </source>
</evidence>
<keyword evidence="21" id="KW-0492">Microsome</keyword>
<keyword evidence="15" id="KW-0645">Protease</keyword>
<feature type="domain" description="Tryptophan synthase beta chain-like PALP" evidence="33">
    <location>
        <begin position="169"/>
        <end position="476"/>
    </location>
</feature>
<evidence type="ECO:0000256" key="22">
    <source>
        <dbReference type="ARBA" id="ARBA00022898"/>
    </source>
</evidence>
<dbReference type="Pfam" id="PF00291">
    <property type="entry name" value="PALP"/>
    <property type="match status" value="1"/>
</dbReference>
<dbReference type="FunFam" id="1.25.50.20:FF:000002">
    <property type="entry name" value="Aminopeptidase"/>
    <property type="match status" value="1"/>
</dbReference>
<feature type="modified residue" description="N6-(pyridoxal phosphate)lysine" evidence="28">
    <location>
        <position position="207"/>
    </location>
</feature>
<evidence type="ECO:0000256" key="8">
    <source>
        <dbReference type="ARBA" id="ARBA00011738"/>
    </source>
</evidence>
<evidence type="ECO:0000256" key="21">
    <source>
        <dbReference type="ARBA" id="ARBA00022848"/>
    </source>
</evidence>
<evidence type="ECO:0000313" key="37">
    <source>
        <dbReference type="EMBL" id="KAA8540265.1"/>
    </source>
</evidence>